<evidence type="ECO:0000256" key="5">
    <source>
        <dbReference type="ARBA" id="ARBA00023163"/>
    </source>
</evidence>
<evidence type="ECO:0000313" key="9">
    <source>
        <dbReference type="Proteomes" id="UP000199004"/>
    </source>
</evidence>
<dbReference type="InterPro" id="IPR014325">
    <property type="entry name" value="RNA_pol_sigma-E_actinobac"/>
</dbReference>
<dbReference type="CDD" id="cd06171">
    <property type="entry name" value="Sigma70_r4"/>
    <property type="match status" value="1"/>
</dbReference>
<reference evidence="8 9" key="1">
    <citation type="submission" date="2016-10" db="EMBL/GenBank/DDBJ databases">
        <authorList>
            <person name="de Groot N.N."/>
        </authorList>
    </citation>
    <scope>NUCLEOTIDE SEQUENCE [LARGE SCALE GENOMIC DNA]</scope>
    <source>
        <strain evidence="8 9">CGMCC 1.11147</strain>
    </source>
</reference>
<gene>
    <name evidence="8" type="ORF">SAMN05192576_2017</name>
</gene>
<keyword evidence="3" id="KW-0731">Sigma factor</keyword>
<dbReference type="InterPro" id="IPR014284">
    <property type="entry name" value="RNA_pol_sigma-70_dom"/>
</dbReference>
<dbReference type="PANTHER" id="PTHR43133">
    <property type="entry name" value="RNA POLYMERASE ECF-TYPE SIGMA FACTO"/>
    <property type="match status" value="1"/>
</dbReference>
<dbReference type="Pfam" id="PF04542">
    <property type="entry name" value="Sigma70_r2"/>
    <property type="match status" value="1"/>
</dbReference>
<keyword evidence="4" id="KW-0238">DNA-binding</keyword>
<evidence type="ECO:0000259" key="6">
    <source>
        <dbReference type="Pfam" id="PF04542"/>
    </source>
</evidence>
<keyword evidence="9" id="KW-1185">Reference proteome</keyword>
<dbReference type="EMBL" id="FNIC01000002">
    <property type="protein sequence ID" value="SDN32024.1"/>
    <property type="molecule type" value="Genomic_DNA"/>
</dbReference>
<dbReference type="PANTHER" id="PTHR43133:SF50">
    <property type="entry name" value="ECF RNA POLYMERASE SIGMA FACTOR SIGM"/>
    <property type="match status" value="1"/>
</dbReference>
<sequence>MSRADPEFDEFVAARWPRLVRAAVLLGCGSHEAEDVTQTALTRCLVSWSRVQRADDRDAYVYRVLVNTFTDTRRRRWRGEQPTEHLPEVVTPDGTRDVIARDAVDRALAKLSADQRTAVVLRYYANLTEVQMAVALDVAPGTVKSRLSRALSTLAADPDLADHEGHACSTTT</sequence>
<feature type="domain" description="RNA polymerase sigma-70 region 2" evidence="6">
    <location>
        <begin position="17"/>
        <end position="78"/>
    </location>
</feature>
<dbReference type="InterPro" id="IPR013324">
    <property type="entry name" value="RNA_pol_sigma_r3/r4-like"/>
</dbReference>
<dbReference type="NCBIfam" id="TIGR02937">
    <property type="entry name" value="sigma70-ECF"/>
    <property type="match status" value="1"/>
</dbReference>
<accession>A0A1H0AFB4</accession>
<organism evidence="8 9">
    <name type="scientific">Nocardioides szechwanensis</name>
    <dbReference type="NCBI Taxonomy" id="1005944"/>
    <lineage>
        <taxon>Bacteria</taxon>
        <taxon>Bacillati</taxon>
        <taxon>Actinomycetota</taxon>
        <taxon>Actinomycetes</taxon>
        <taxon>Propionibacteriales</taxon>
        <taxon>Nocardioidaceae</taxon>
        <taxon>Nocardioides</taxon>
    </lineage>
</organism>
<dbReference type="RefSeq" id="WP_245715207.1">
    <property type="nucleotide sequence ID" value="NZ_BKAE01000011.1"/>
</dbReference>
<dbReference type="GO" id="GO:0006352">
    <property type="term" value="P:DNA-templated transcription initiation"/>
    <property type="evidence" value="ECO:0007669"/>
    <property type="project" value="InterPro"/>
</dbReference>
<keyword evidence="2" id="KW-0805">Transcription regulation</keyword>
<comment type="similarity">
    <text evidence="1">Belongs to the sigma-70 factor family. ECF subfamily.</text>
</comment>
<feature type="domain" description="RNA polymerase sigma factor 70 region 4 type 2" evidence="7">
    <location>
        <begin position="102"/>
        <end position="154"/>
    </location>
</feature>
<evidence type="ECO:0000256" key="3">
    <source>
        <dbReference type="ARBA" id="ARBA00023082"/>
    </source>
</evidence>
<dbReference type="InterPro" id="IPR036388">
    <property type="entry name" value="WH-like_DNA-bd_sf"/>
</dbReference>
<protein>
    <submittedName>
        <fullName evidence="8">RNA polymerase sigma-70 factor, sigma-E family</fullName>
    </submittedName>
</protein>
<dbReference type="Pfam" id="PF08281">
    <property type="entry name" value="Sigma70_r4_2"/>
    <property type="match status" value="1"/>
</dbReference>
<dbReference type="InterPro" id="IPR013325">
    <property type="entry name" value="RNA_pol_sigma_r2"/>
</dbReference>
<dbReference type="STRING" id="1005944.SAMN05192576_2017"/>
<proteinExistence type="inferred from homology"/>
<dbReference type="GO" id="GO:0003677">
    <property type="term" value="F:DNA binding"/>
    <property type="evidence" value="ECO:0007669"/>
    <property type="project" value="UniProtKB-KW"/>
</dbReference>
<keyword evidence="5" id="KW-0804">Transcription</keyword>
<evidence type="ECO:0000259" key="7">
    <source>
        <dbReference type="Pfam" id="PF08281"/>
    </source>
</evidence>
<evidence type="ECO:0000313" key="8">
    <source>
        <dbReference type="EMBL" id="SDN32024.1"/>
    </source>
</evidence>
<dbReference type="AlphaFoldDB" id="A0A1H0AFB4"/>
<dbReference type="SUPFAM" id="SSF88946">
    <property type="entry name" value="Sigma2 domain of RNA polymerase sigma factors"/>
    <property type="match status" value="1"/>
</dbReference>
<dbReference type="Gene3D" id="1.10.10.10">
    <property type="entry name" value="Winged helix-like DNA-binding domain superfamily/Winged helix DNA-binding domain"/>
    <property type="match status" value="1"/>
</dbReference>
<name>A0A1H0AFB4_9ACTN</name>
<dbReference type="InterPro" id="IPR039425">
    <property type="entry name" value="RNA_pol_sigma-70-like"/>
</dbReference>
<dbReference type="NCBIfam" id="TIGR02983">
    <property type="entry name" value="SigE-fam_strep"/>
    <property type="match status" value="1"/>
</dbReference>
<evidence type="ECO:0000256" key="2">
    <source>
        <dbReference type="ARBA" id="ARBA00023015"/>
    </source>
</evidence>
<dbReference type="InterPro" id="IPR007627">
    <property type="entry name" value="RNA_pol_sigma70_r2"/>
</dbReference>
<dbReference type="InterPro" id="IPR013249">
    <property type="entry name" value="RNA_pol_sigma70_r4_t2"/>
</dbReference>
<dbReference type="Proteomes" id="UP000199004">
    <property type="component" value="Unassembled WGS sequence"/>
</dbReference>
<evidence type="ECO:0000256" key="4">
    <source>
        <dbReference type="ARBA" id="ARBA00023125"/>
    </source>
</evidence>
<dbReference type="SUPFAM" id="SSF88659">
    <property type="entry name" value="Sigma3 and sigma4 domains of RNA polymerase sigma factors"/>
    <property type="match status" value="1"/>
</dbReference>
<dbReference type="Gene3D" id="1.10.1740.10">
    <property type="match status" value="1"/>
</dbReference>
<dbReference type="GO" id="GO:0016987">
    <property type="term" value="F:sigma factor activity"/>
    <property type="evidence" value="ECO:0007669"/>
    <property type="project" value="UniProtKB-KW"/>
</dbReference>
<evidence type="ECO:0000256" key="1">
    <source>
        <dbReference type="ARBA" id="ARBA00010641"/>
    </source>
</evidence>